<dbReference type="RefSeq" id="WP_213125000.1">
    <property type="nucleotide sequence ID" value="NZ_JAGYPG010000002.1"/>
</dbReference>
<accession>A0A942TDF7</accession>
<dbReference type="Pfam" id="PF25967">
    <property type="entry name" value="RND-MFP_C"/>
    <property type="match status" value="1"/>
</dbReference>
<dbReference type="PANTHER" id="PTHR32347:SF14">
    <property type="entry name" value="EFFLUX SYSTEM COMPONENT YKNX-RELATED"/>
    <property type="match status" value="1"/>
</dbReference>
<evidence type="ECO:0000259" key="5">
    <source>
        <dbReference type="Pfam" id="PF25984"/>
    </source>
</evidence>
<dbReference type="PANTHER" id="PTHR32347">
    <property type="entry name" value="EFFLUX SYSTEM COMPONENT YKNX-RELATED"/>
    <property type="match status" value="1"/>
</dbReference>
<dbReference type="EMBL" id="JAGYPG010000002">
    <property type="protein sequence ID" value="MBS4195810.1"/>
    <property type="molecule type" value="Genomic_DNA"/>
</dbReference>
<protein>
    <submittedName>
        <fullName evidence="6">Uncharacterized protein</fullName>
    </submittedName>
</protein>
<feature type="domain" description="Multidrug resistance protein MdtA-like C-terminal permuted SH3" evidence="4">
    <location>
        <begin position="339"/>
        <end position="378"/>
    </location>
</feature>
<evidence type="ECO:0000313" key="6">
    <source>
        <dbReference type="EMBL" id="MBS4195810.1"/>
    </source>
</evidence>
<feature type="domain" description="YknX-like barrel-sandwich hybrid" evidence="5">
    <location>
        <begin position="75"/>
        <end position="226"/>
    </location>
</feature>
<evidence type="ECO:0000256" key="2">
    <source>
        <dbReference type="ARBA" id="ARBA00023054"/>
    </source>
</evidence>
<evidence type="ECO:0000259" key="4">
    <source>
        <dbReference type="Pfam" id="PF25967"/>
    </source>
</evidence>
<dbReference type="Pfam" id="PF25984">
    <property type="entry name" value="BSH_YknX"/>
    <property type="match status" value="1"/>
</dbReference>
<name>A0A942TDF7_9BACI</name>
<keyword evidence="2 3" id="KW-0175">Coiled coil</keyword>
<evidence type="ECO:0000313" key="7">
    <source>
        <dbReference type="Proteomes" id="UP000681414"/>
    </source>
</evidence>
<dbReference type="InterPro" id="IPR050465">
    <property type="entry name" value="UPF0194_transport"/>
</dbReference>
<evidence type="ECO:0000256" key="3">
    <source>
        <dbReference type="SAM" id="Coils"/>
    </source>
</evidence>
<dbReference type="Proteomes" id="UP000681414">
    <property type="component" value="Unassembled WGS sequence"/>
</dbReference>
<dbReference type="InterPro" id="IPR058627">
    <property type="entry name" value="MdtA-like_C"/>
</dbReference>
<comment type="subcellular location">
    <subcellularLocation>
        <location evidence="1">Cell envelope</location>
    </subcellularLocation>
</comment>
<dbReference type="GO" id="GO:0030313">
    <property type="term" value="C:cell envelope"/>
    <property type="evidence" value="ECO:0007669"/>
    <property type="project" value="UniProtKB-SubCell"/>
</dbReference>
<dbReference type="InterPro" id="IPR058639">
    <property type="entry name" value="BSH_YknX-like"/>
</dbReference>
<organism evidence="6 7">
    <name type="scientific">Lederbergia citri</name>
    <dbReference type="NCBI Taxonomy" id="2833580"/>
    <lineage>
        <taxon>Bacteria</taxon>
        <taxon>Bacillati</taxon>
        <taxon>Bacillota</taxon>
        <taxon>Bacilli</taxon>
        <taxon>Bacillales</taxon>
        <taxon>Bacillaceae</taxon>
        <taxon>Lederbergia</taxon>
    </lineage>
</organism>
<evidence type="ECO:0000256" key="1">
    <source>
        <dbReference type="ARBA" id="ARBA00004196"/>
    </source>
</evidence>
<keyword evidence="7" id="KW-1185">Reference proteome</keyword>
<reference evidence="6 7" key="1">
    <citation type="submission" date="2021-05" db="EMBL/GenBank/DDBJ databases">
        <title>Novel Bacillus species.</title>
        <authorList>
            <person name="Liu G."/>
        </authorList>
    </citation>
    <scope>NUCLEOTIDE SEQUENCE [LARGE SCALE GENOMIC DNA]</scope>
    <source>
        <strain evidence="7">FJAT-49780</strain>
    </source>
</reference>
<gene>
    <name evidence="6" type="ORF">KHA97_12150</name>
</gene>
<feature type="coiled-coil region" evidence="3">
    <location>
        <begin position="182"/>
        <end position="209"/>
    </location>
</feature>
<comment type="caution">
    <text evidence="6">The sequence shown here is derived from an EMBL/GenBank/DDBJ whole genome shotgun (WGS) entry which is preliminary data.</text>
</comment>
<sequence length="426" mass="47727">MKVYRRRLVVVGIIVLVLAFNLVLLVKNGSKAERLNYISNWKELTAGDLVKTLQKEGVVAPSERYPVFVDPNLPVKEFLVKKGDKVEKGTPLFEYETFDLDAQIALLDAEITRLKSEKASIKSFVSDLKKTKSSLARDRSYVRPVFGGDADSDAVSETIANAEVARQSREQAAETRSIEQSIAEKELDLKKVDLEIEMYEEQRDAVENGRSGLTVLSAYDGIVEDISFELNNPVITIVSENLFVEGRLSESEVADVEEGMRVDVHSHLFKGKLIGEVATVDELPAEQPALERASLYPFTAVFDAADVHLYAGYHVQTDIVLDEALDVPVVRSESVLVKGENSYLWVLNREGMVEKRKMNMGLQLGNREEVKSGVALGEIYAKHPKEVDRAGKFITPFKSDKHLLAQWEKDSFRKKLKNVLVGILQR</sequence>
<proteinExistence type="predicted"/>
<dbReference type="AlphaFoldDB" id="A0A942TDF7"/>
<dbReference type="Gene3D" id="2.40.420.20">
    <property type="match status" value="1"/>
</dbReference>